<organism evidence="2 3">
    <name type="scientific">Suillus plorans</name>
    <dbReference type="NCBI Taxonomy" id="116603"/>
    <lineage>
        <taxon>Eukaryota</taxon>
        <taxon>Fungi</taxon>
        <taxon>Dikarya</taxon>
        <taxon>Basidiomycota</taxon>
        <taxon>Agaricomycotina</taxon>
        <taxon>Agaricomycetes</taxon>
        <taxon>Agaricomycetidae</taxon>
        <taxon>Boletales</taxon>
        <taxon>Suillineae</taxon>
        <taxon>Suillaceae</taxon>
        <taxon>Suillus</taxon>
    </lineage>
</organism>
<gene>
    <name evidence="2" type="ORF">HD556DRAFT_1448653</name>
</gene>
<reference evidence="2" key="1">
    <citation type="journal article" date="2020" name="New Phytol.">
        <title>Comparative genomics reveals dynamic genome evolution in host specialist ectomycorrhizal fungi.</title>
        <authorList>
            <person name="Lofgren L.A."/>
            <person name="Nguyen N.H."/>
            <person name="Vilgalys R."/>
            <person name="Ruytinx J."/>
            <person name="Liao H.L."/>
            <person name="Branco S."/>
            <person name="Kuo A."/>
            <person name="LaButti K."/>
            <person name="Lipzen A."/>
            <person name="Andreopoulos W."/>
            <person name="Pangilinan J."/>
            <person name="Riley R."/>
            <person name="Hundley H."/>
            <person name="Na H."/>
            <person name="Barry K."/>
            <person name="Grigoriev I.V."/>
            <person name="Stajich J.E."/>
            <person name="Kennedy P.G."/>
        </authorList>
    </citation>
    <scope>NUCLEOTIDE SEQUENCE</scope>
    <source>
        <strain evidence="2">S12</strain>
    </source>
</reference>
<dbReference type="InterPro" id="IPR023780">
    <property type="entry name" value="Chromo_domain"/>
</dbReference>
<protein>
    <recommendedName>
        <fullName evidence="1">Chromo domain-containing protein</fullName>
    </recommendedName>
</protein>
<dbReference type="OrthoDB" id="2613522at2759"/>
<dbReference type="Pfam" id="PF00385">
    <property type="entry name" value="Chromo"/>
    <property type="match status" value="1"/>
</dbReference>
<evidence type="ECO:0000259" key="1">
    <source>
        <dbReference type="PROSITE" id="PS50013"/>
    </source>
</evidence>
<dbReference type="AlphaFoldDB" id="A0A9P7AE21"/>
<dbReference type="InterPro" id="IPR016197">
    <property type="entry name" value="Chromo-like_dom_sf"/>
</dbReference>
<evidence type="ECO:0000313" key="3">
    <source>
        <dbReference type="Proteomes" id="UP000719766"/>
    </source>
</evidence>
<keyword evidence="3" id="KW-1185">Reference proteome</keyword>
<dbReference type="Proteomes" id="UP000719766">
    <property type="component" value="Unassembled WGS sequence"/>
</dbReference>
<sequence length="309" mass="34868">MTTKIGSSGLNFTEPPPDLIDGEEHHKVEAILQHKGTGSRHWYLVSWVGYPPSERMWLLETELKSPTNGLALMGQEGLPSALFEEGNVPIGKRSSVTPTFRGVDALTSDITRVDLARDMSLNTISTRYNQGKIKQALLNLLELRNFHATVMAVKEERAFDPPPDPVEVVERAIYDRALTPCLPQPHSETPEPIPNVTQLTNPKIDHLYEEYEREHYTPRNPTPNFDTISITIPKLDECTPEPPTVNPDDWVPTDVVPHLSISSPHTLPTPRHRNRHPRATSVLSLGLPLSHAHRPRIQNYTRHFTREEA</sequence>
<dbReference type="GeneID" id="64601228"/>
<proteinExistence type="predicted"/>
<evidence type="ECO:0000313" key="2">
    <source>
        <dbReference type="EMBL" id="KAG1787466.1"/>
    </source>
</evidence>
<dbReference type="SUPFAM" id="SSF54160">
    <property type="entry name" value="Chromo domain-like"/>
    <property type="match status" value="1"/>
</dbReference>
<dbReference type="EMBL" id="JABBWE010000078">
    <property type="protein sequence ID" value="KAG1787466.1"/>
    <property type="molecule type" value="Genomic_DNA"/>
</dbReference>
<feature type="domain" description="Chromo" evidence="1">
    <location>
        <begin position="26"/>
        <end position="66"/>
    </location>
</feature>
<dbReference type="GO" id="GO:0006338">
    <property type="term" value="P:chromatin remodeling"/>
    <property type="evidence" value="ECO:0007669"/>
    <property type="project" value="UniProtKB-ARBA"/>
</dbReference>
<accession>A0A9P7AE21</accession>
<name>A0A9P7AE21_9AGAM</name>
<comment type="caution">
    <text evidence="2">The sequence shown here is derived from an EMBL/GenBank/DDBJ whole genome shotgun (WGS) entry which is preliminary data.</text>
</comment>
<dbReference type="Gene3D" id="2.40.50.40">
    <property type="match status" value="1"/>
</dbReference>
<dbReference type="PROSITE" id="PS50013">
    <property type="entry name" value="CHROMO_2"/>
    <property type="match status" value="1"/>
</dbReference>
<dbReference type="InterPro" id="IPR000953">
    <property type="entry name" value="Chromo/chromo_shadow_dom"/>
</dbReference>
<dbReference type="RefSeq" id="XP_041154812.1">
    <property type="nucleotide sequence ID" value="XM_041307464.1"/>
</dbReference>